<evidence type="ECO:0000313" key="1">
    <source>
        <dbReference type="EMBL" id="AZT98843.1"/>
    </source>
</evidence>
<organism evidence="1 2">
    <name type="scientific">Brevibacterium aurantiacum</name>
    <dbReference type="NCBI Taxonomy" id="273384"/>
    <lineage>
        <taxon>Bacteria</taxon>
        <taxon>Bacillati</taxon>
        <taxon>Actinomycetota</taxon>
        <taxon>Actinomycetes</taxon>
        <taxon>Micrococcales</taxon>
        <taxon>Brevibacteriaceae</taxon>
        <taxon>Brevibacterium</taxon>
    </lineage>
</organism>
<dbReference type="RefSeq" id="WP_127362432.1">
    <property type="nucleotide sequence ID" value="NZ_CP025334.1"/>
</dbReference>
<gene>
    <name evidence="1" type="ORF">CXR27_19005</name>
</gene>
<accession>A0A3T0DUP6</accession>
<evidence type="ECO:0000313" key="2">
    <source>
        <dbReference type="Proteomes" id="UP000282731"/>
    </source>
</evidence>
<reference evidence="1 2" key="1">
    <citation type="submission" date="2017-12" db="EMBL/GenBank/DDBJ databases">
        <authorList>
            <person name="Levesque S."/>
        </authorList>
    </citation>
    <scope>NUCLEOTIDE SEQUENCE [LARGE SCALE GENOMIC DNA]</scope>
    <source>
        <strain evidence="1 2">SMQ-1420</strain>
    </source>
</reference>
<protein>
    <recommendedName>
        <fullName evidence="3">Acyl-CoA dehydrogenase</fullName>
    </recommendedName>
</protein>
<dbReference type="AlphaFoldDB" id="A0A3T0DUP6"/>
<sequence>MDPQFDTTSSRIITSTLEPWWDVPDFRGNLTKLVTSNAPTVEKITALARFLQLTGQTSQTDQWERLLQIAAIDIGVARMLEPHVDALGILAEAGHDAPDPHSAWGVYAADLPTHRVTATEDGAQTVLFGEKAWCSLATELSHAIIIAAGSDGNRACAVNLRHPRVRPQSSAWPSLGLKEIPSGSVAFDRAPATSVGPPNWYLDRPSFAWGGIRVAACWFGGALGMARIAAQLHLKRTGPSPMGELQLGQLDAEIFAVRTVLSQAATAADGDEKFSRAQAWRLALRVRNTVYRSVQRIQLLSRELAGPAALTGDAAFAKADADLTVYLSQHHGPRDEAALGENLCAESDLDEL</sequence>
<dbReference type="Proteomes" id="UP000282731">
    <property type="component" value="Chromosome"/>
</dbReference>
<dbReference type="SUPFAM" id="SSF56645">
    <property type="entry name" value="Acyl-CoA dehydrogenase NM domain-like"/>
    <property type="match status" value="1"/>
</dbReference>
<dbReference type="InterPro" id="IPR009100">
    <property type="entry name" value="AcylCoA_DH/oxidase_NM_dom_sf"/>
</dbReference>
<dbReference type="InterPro" id="IPR046373">
    <property type="entry name" value="Acyl-CoA_Oxase/DH_mid-dom_sf"/>
</dbReference>
<evidence type="ECO:0008006" key="3">
    <source>
        <dbReference type="Google" id="ProtNLM"/>
    </source>
</evidence>
<dbReference type="Gene3D" id="2.40.110.10">
    <property type="entry name" value="Butyryl-CoA Dehydrogenase, subunit A, domain 2"/>
    <property type="match status" value="1"/>
</dbReference>
<reference evidence="1 2" key="2">
    <citation type="submission" date="2019-01" db="EMBL/GenBank/DDBJ databases">
        <title>Comparative genomic analysis of Brevibacterium aurantiacum sheds light on its evolution and its adaptation to smear-ripened cheeses.</title>
        <authorList>
            <person name="Moineau S."/>
        </authorList>
    </citation>
    <scope>NUCLEOTIDE SEQUENCE [LARGE SCALE GENOMIC DNA]</scope>
    <source>
        <strain evidence="1 2">SMQ-1420</strain>
    </source>
</reference>
<proteinExistence type="predicted"/>
<dbReference type="EMBL" id="CP025334">
    <property type="protein sequence ID" value="AZT98843.1"/>
    <property type="molecule type" value="Genomic_DNA"/>
</dbReference>
<name>A0A3T0DUP6_BREAU</name>
<dbReference type="GO" id="GO:0016627">
    <property type="term" value="F:oxidoreductase activity, acting on the CH-CH group of donors"/>
    <property type="evidence" value="ECO:0007669"/>
    <property type="project" value="InterPro"/>
</dbReference>